<dbReference type="EMBL" id="CAJVPW010062128">
    <property type="protein sequence ID" value="CAG8782982.1"/>
    <property type="molecule type" value="Genomic_DNA"/>
</dbReference>
<dbReference type="Proteomes" id="UP000789366">
    <property type="component" value="Unassembled WGS sequence"/>
</dbReference>
<protein>
    <submittedName>
        <fullName evidence="1">7343_t:CDS:1</fullName>
    </submittedName>
</protein>
<evidence type="ECO:0000313" key="2">
    <source>
        <dbReference type="Proteomes" id="UP000789366"/>
    </source>
</evidence>
<proteinExistence type="predicted"/>
<accession>A0ACA9R9B2</accession>
<feature type="non-terminal residue" evidence="1">
    <location>
        <position position="149"/>
    </location>
</feature>
<sequence length="149" mass="17023">ELSLDQTYFPIRVGQKTCIILNQKNFYIMVLTGVDKEPVFLCKCETYELTASSASAVVSNVYQKQLCEDVKFYPTSCKVGTFTIFIYNIVSSTKPDWNYSGNGYQSLLMHLLEKCSALFILKIENDKCIIEIYQDLQIKRTIISSTPDL</sequence>
<keyword evidence="2" id="KW-1185">Reference proteome</keyword>
<evidence type="ECO:0000313" key="1">
    <source>
        <dbReference type="EMBL" id="CAG8782982.1"/>
    </source>
</evidence>
<name>A0ACA9R9B2_9GLOM</name>
<organism evidence="1 2">
    <name type="scientific">Cetraspora pellucida</name>
    <dbReference type="NCBI Taxonomy" id="1433469"/>
    <lineage>
        <taxon>Eukaryota</taxon>
        <taxon>Fungi</taxon>
        <taxon>Fungi incertae sedis</taxon>
        <taxon>Mucoromycota</taxon>
        <taxon>Glomeromycotina</taxon>
        <taxon>Glomeromycetes</taxon>
        <taxon>Diversisporales</taxon>
        <taxon>Gigasporaceae</taxon>
        <taxon>Cetraspora</taxon>
    </lineage>
</organism>
<comment type="caution">
    <text evidence="1">The sequence shown here is derived from an EMBL/GenBank/DDBJ whole genome shotgun (WGS) entry which is preliminary data.</text>
</comment>
<reference evidence="1" key="1">
    <citation type="submission" date="2021-06" db="EMBL/GenBank/DDBJ databases">
        <authorList>
            <person name="Kallberg Y."/>
            <person name="Tangrot J."/>
            <person name="Rosling A."/>
        </authorList>
    </citation>
    <scope>NUCLEOTIDE SEQUENCE</scope>
    <source>
        <strain evidence="1">28 12/20/2015</strain>
    </source>
</reference>
<gene>
    <name evidence="1" type="ORF">SPELUC_LOCUS16562</name>
</gene>
<feature type="non-terminal residue" evidence="1">
    <location>
        <position position="1"/>
    </location>
</feature>